<keyword evidence="4" id="KW-1185">Reference proteome</keyword>
<dbReference type="PANTHER" id="PTHR47517:SF1">
    <property type="entry name" value="C-TYPE LECTIN DOMAIN-CONTAINING PROTEIN"/>
    <property type="match status" value="1"/>
</dbReference>
<dbReference type="EMBL" id="GL379877">
    <property type="protein sequence ID" value="EGT59716.1"/>
    <property type="molecule type" value="Genomic_DNA"/>
</dbReference>
<reference evidence="4" key="1">
    <citation type="submission" date="2011-07" db="EMBL/GenBank/DDBJ databases">
        <authorList>
            <consortium name="Caenorhabditis brenneri Sequencing and Analysis Consortium"/>
            <person name="Wilson R.K."/>
        </authorList>
    </citation>
    <scope>NUCLEOTIDE SEQUENCE [LARGE SCALE GENOMIC DNA]</scope>
    <source>
        <strain evidence="4">PB2801</strain>
    </source>
</reference>
<feature type="region of interest" description="Disordered" evidence="1">
    <location>
        <begin position="26"/>
        <end position="73"/>
    </location>
</feature>
<dbReference type="eggNOG" id="ENOG502TK7H">
    <property type="taxonomic scope" value="Eukaryota"/>
</dbReference>
<protein>
    <submittedName>
        <fullName evidence="3">Uncharacterized protein</fullName>
    </submittedName>
</protein>
<feature type="compositionally biased region" description="Low complexity" evidence="1">
    <location>
        <begin position="32"/>
        <end position="42"/>
    </location>
</feature>
<dbReference type="HOGENOM" id="CLU_2160617_0_0_1"/>
<accession>G0NFS7</accession>
<proteinExistence type="predicted"/>
<dbReference type="AlphaFoldDB" id="G0NFS7"/>
<feature type="chain" id="PRO_5003405227" evidence="2">
    <location>
        <begin position="24"/>
        <end position="111"/>
    </location>
</feature>
<sequence>MLPTNLKLNIFIFLLSMAVLVNGGGGGKRFEGASSSAASSSSEEGHGNHHHHHHPNHGPKSTPSPPAKPKCEENWYTSYRPQGIWCLRNSKSENLDQDYRIEPITKFQASF</sequence>
<gene>
    <name evidence="3" type="ORF">CAEBREN_28536</name>
</gene>
<name>G0NFS7_CAEBE</name>
<feature type="compositionally biased region" description="Basic residues" evidence="1">
    <location>
        <begin position="48"/>
        <end position="57"/>
    </location>
</feature>
<evidence type="ECO:0000313" key="4">
    <source>
        <dbReference type="Proteomes" id="UP000008068"/>
    </source>
</evidence>
<evidence type="ECO:0000313" key="3">
    <source>
        <dbReference type="EMBL" id="EGT59716.1"/>
    </source>
</evidence>
<dbReference type="Proteomes" id="UP000008068">
    <property type="component" value="Unassembled WGS sequence"/>
</dbReference>
<evidence type="ECO:0000256" key="1">
    <source>
        <dbReference type="SAM" id="MobiDB-lite"/>
    </source>
</evidence>
<dbReference type="STRING" id="135651.G0NFS7"/>
<dbReference type="InParanoid" id="G0NFS7"/>
<evidence type="ECO:0000256" key="2">
    <source>
        <dbReference type="SAM" id="SignalP"/>
    </source>
</evidence>
<feature type="signal peptide" evidence="2">
    <location>
        <begin position="1"/>
        <end position="23"/>
    </location>
</feature>
<keyword evidence="2" id="KW-0732">Signal</keyword>
<organism evidence="4">
    <name type="scientific">Caenorhabditis brenneri</name>
    <name type="common">Nematode worm</name>
    <dbReference type="NCBI Taxonomy" id="135651"/>
    <lineage>
        <taxon>Eukaryota</taxon>
        <taxon>Metazoa</taxon>
        <taxon>Ecdysozoa</taxon>
        <taxon>Nematoda</taxon>
        <taxon>Chromadorea</taxon>
        <taxon>Rhabditida</taxon>
        <taxon>Rhabditina</taxon>
        <taxon>Rhabditomorpha</taxon>
        <taxon>Rhabditoidea</taxon>
        <taxon>Rhabditidae</taxon>
        <taxon>Peloderinae</taxon>
        <taxon>Caenorhabditis</taxon>
    </lineage>
</organism>
<dbReference type="PANTHER" id="PTHR47517">
    <property type="entry name" value="C-TYPE LECTIN-RELATED"/>
    <property type="match status" value="1"/>
</dbReference>